<dbReference type="AlphaFoldDB" id="A0A1G8RQ13"/>
<dbReference type="InterPro" id="IPR013786">
    <property type="entry name" value="AcylCoA_DH/ox_N"/>
</dbReference>
<dbReference type="InterPro" id="IPR050741">
    <property type="entry name" value="Acyl-CoA_dehydrogenase"/>
</dbReference>
<dbReference type="OrthoDB" id="571684at2"/>
<accession>A0A1G8RQ13</accession>
<sequence length="383" mass="40940">MSTLTELRRRAAELLPELAAGAGQRELARELPQGEIRALAAAGLFTFRIPASYGGGGSSVAEVFDFLISLAAADSNIAQAVRPSFGRVEHLLTASEQERERWFPRFLAGDVFGNAGWEIGGASGEVRTRIDRDGVVNGSKYYSTGALYADWVSASAVDDSGERVFFTLPRDREGLELLDDFDGIGQRLTASGTTRLNGVKVRQEEIAERPGNGARSPVSAFMQLYLASVLAGIARGALTDAVGFTRERARPIQHSSAARSVEDPYVRHAVGEISARAYAAESAVLRAAAAIDRAWGGDLEPDLLTDAAVEVAQAQFVAAESALKAAELLFDVGGGSAVSRRHNLDRHWRNARTVANHNPRAWKAAVVGAYHLTGAQPPLNGLF</sequence>
<evidence type="ECO:0000256" key="1">
    <source>
        <dbReference type="ARBA" id="ARBA00023002"/>
    </source>
</evidence>
<dbReference type="Gene3D" id="1.20.140.10">
    <property type="entry name" value="Butyryl-CoA Dehydrogenase, subunit A, domain 3"/>
    <property type="match status" value="1"/>
</dbReference>
<dbReference type="GO" id="GO:0016712">
    <property type="term" value="F:oxidoreductase activity, acting on paired donors, with incorporation or reduction of molecular oxygen, reduced flavin or flavoprotein as one donor, and incorporation of one atom of oxygen"/>
    <property type="evidence" value="ECO:0007669"/>
    <property type="project" value="TreeGrafter"/>
</dbReference>
<keyword evidence="1" id="KW-0560">Oxidoreductase</keyword>
<evidence type="ECO:0000259" key="4">
    <source>
        <dbReference type="Pfam" id="PF08028"/>
    </source>
</evidence>
<evidence type="ECO:0000256" key="2">
    <source>
        <dbReference type="ARBA" id="ARBA00049661"/>
    </source>
</evidence>
<feature type="domain" description="Acyl-CoA dehydrogenase/oxidase N-terminal" evidence="3">
    <location>
        <begin position="8"/>
        <end position="110"/>
    </location>
</feature>
<reference evidence="5 6" key="1">
    <citation type="submission" date="2016-10" db="EMBL/GenBank/DDBJ databases">
        <authorList>
            <person name="de Groot N.N."/>
        </authorList>
    </citation>
    <scope>NUCLEOTIDE SEQUENCE [LARGE SCALE GENOMIC DNA]</scope>
    <source>
        <strain evidence="5 6">CGMCC 4.6533</strain>
    </source>
</reference>
<feature type="domain" description="Acyl-CoA dehydrogenase C-terminal" evidence="4">
    <location>
        <begin position="225"/>
        <end position="357"/>
    </location>
</feature>
<dbReference type="STRING" id="633440.SAMN05421869_109147"/>
<dbReference type="RefSeq" id="WP_090933708.1">
    <property type="nucleotide sequence ID" value="NZ_FNDJ01000009.1"/>
</dbReference>
<protein>
    <submittedName>
        <fullName evidence="5">Acyl-CoA dehydrogenase</fullName>
    </submittedName>
</protein>
<name>A0A1G8RQ13_9ACTN</name>
<dbReference type="SUPFAM" id="SSF56645">
    <property type="entry name" value="Acyl-CoA dehydrogenase NM domain-like"/>
    <property type="match status" value="1"/>
</dbReference>
<dbReference type="GO" id="GO:0050660">
    <property type="term" value="F:flavin adenine dinucleotide binding"/>
    <property type="evidence" value="ECO:0007669"/>
    <property type="project" value="InterPro"/>
</dbReference>
<dbReference type="GO" id="GO:0003995">
    <property type="term" value="F:acyl-CoA dehydrogenase activity"/>
    <property type="evidence" value="ECO:0007669"/>
    <property type="project" value="TreeGrafter"/>
</dbReference>
<comment type="similarity">
    <text evidence="2">Belongs to the HpaH/HsaA monooxygenase family.</text>
</comment>
<dbReference type="InterPro" id="IPR046373">
    <property type="entry name" value="Acyl-CoA_Oxase/DH_mid-dom_sf"/>
</dbReference>
<dbReference type="InterPro" id="IPR009100">
    <property type="entry name" value="AcylCoA_DH/oxidase_NM_dom_sf"/>
</dbReference>
<dbReference type="Proteomes" id="UP000199202">
    <property type="component" value="Unassembled WGS sequence"/>
</dbReference>
<evidence type="ECO:0000313" key="6">
    <source>
        <dbReference type="Proteomes" id="UP000199202"/>
    </source>
</evidence>
<dbReference type="InterPro" id="IPR037069">
    <property type="entry name" value="AcylCoA_DH/ox_N_sf"/>
</dbReference>
<proteinExistence type="inferred from homology"/>
<dbReference type="GO" id="GO:0033539">
    <property type="term" value="P:fatty acid beta-oxidation using acyl-CoA dehydrogenase"/>
    <property type="evidence" value="ECO:0007669"/>
    <property type="project" value="TreeGrafter"/>
</dbReference>
<dbReference type="PANTHER" id="PTHR48083">
    <property type="entry name" value="MEDIUM-CHAIN SPECIFIC ACYL-COA DEHYDROGENASE, MITOCHONDRIAL-RELATED"/>
    <property type="match status" value="1"/>
</dbReference>
<evidence type="ECO:0000313" key="5">
    <source>
        <dbReference type="EMBL" id="SDJ19081.1"/>
    </source>
</evidence>
<dbReference type="Pfam" id="PF08028">
    <property type="entry name" value="Acyl-CoA_dh_2"/>
    <property type="match status" value="1"/>
</dbReference>
<dbReference type="Gene3D" id="1.10.540.10">
    <property type="entry name" value="Acyl-CoA dehydrogenase/oxidase, N-terminal domain"/>
    <property type="match status" value="1"/>
</dbReference>
<dbReference type="PIRSF" id="PIRSF016578">
    <property type="entry name" value="HsaA"/>
    <property type="match status" value="1"/>
</dbReference>
<gene>
    <name evidence="5" type="ORF">SAMN05421869_109147</name>
</gene>
<organism evidence="5 6">
    <name type="scientific">Nonomuraea jiangxiensis</name>
    <dbReference type="NCBI Taxonomy" id="633440"/>
    <lineage>
        <taxon>Bacteria</taxon>
        <taxon>Bacillati</taxon>
        <taxon>Actinomycetota</taxon>
        <taxon>Actinomycetes</taxon>
        <taxon>Streptosporangiales</taxon>
        <taxon>Streptosporangiaceae</taxon>
        <taxon>Nonomuraea</taxon>
    </lineage>
</organism>
<keyword evidence="6" id="KW-1185">Reference proteome</keyword>
<dbReference type="Gene3D" id="2.40.110.10">
    <property type="entry name" value="Butyryl-CoA Dehydrogenase, subunit A, domain 2"/>
    <property type="match status" value="1"/>
</dbReference>
<evidence type="ECO:0000259" key="3">
    <source>
        <dbReference type="Pfam" id="PF02771"/>
    </source>
</evidence>
<dbReference type="PANTHER" id="PTHR48083:SF19">
    <property type="entry name" value="FLAVIN-DEPENDENT MONOOXYGENASE, OXYGENASE SUBUNIT HSAA"/>
    <property type="match status" value="1"/>
</dbReference>
<dbReference type="GO" id="GO:0005737">
    <property type="term" value="C:cytoplasm"/>
    <property type="evidence" value="ECO:0007669"/>
    <property type="project" value="TreeGrafter"/>
</dbReference>
<dbReference type="Pfam" id="PF02771">
    <property type="entry name" value="Acyl-CoA_dh_N"/>
    <property type="match status" value="1"/>
</dbReference>
<dbReference type="SUPFAM" id="SSF47203">
    <property type="entry name" value="Acyl-CoA dehydrogenase C-terminal domain-like"/>
    <property type="match status" value="1"/>
</dbReference>
<dbReference type="InterPro" id="IPR013107">
    <property type="entry name" value="Acyl-CoA_DH_C"/>
</dbReference>
<dbReference type="EMBL" id="FNDJ01000009">
    <property type="protein sequence ID" value="SDJ19081.1"/>
    <property type="molecule type" value="Genomic_DNA"/>
</dbReference>
<dbReference type="InterPro" id="IPR036250">
    <property type="entry name" value="AcylCo_DH-like_C"/>
</dbReference>